<proteinExistence type="predicted"/>
<reference evidence="1" key="1">
    <citation type="submission" date="2018-02" db="EMBL/GenBank/DDBJ databases">
        <title>Rhizophora mucronata_Transcriptome.</title>
        <authorList>
            <person name="Meera S.P."/>
            <person name="Sreeshan A."/>
            <person name="Augustine A."/>
        </authorList>
    </citation>
    <scope>NUCLEOTIDE SEQUENCE</scope>
    <source>
        <tissue evidence="1">Leaf</tissue>
    </source>
</reference>
<protein>
    <submittedName>
        <fullName evidence="1">Uncharacterized protein</fullName>
    </submittedName>
</protein>
<name>A0A2P2IYT6_RHIMU</name>
<accession>A0A2P2IYT6</accession>
<dbReference type="EMBL" id="GGEC01005888">
    <property type="protein sequence ID" value="MBW86371.1"/>
    <property type="molecule type" value="Transcribed_RNA"/>
</dbReference>
<sequence>MHNFCSIVKQQLIKLLEMSIQREKLMTTKNYEKNKIDSLKGNLPDGTSIR</sequence>
<evidence type="ECO:0000313" key="1">
    <source>
        <dbReference type="EMBL" id="MBW86371.1"/>
    </source>
</evidence>
<organism evidence="1">
    <name type="scientific">Rhizophora mucronata</name>
    <name type="common">Asiatic mangrove</name>
    <dbReference type="NCBI Taxonomy" id="61149"/>
    <lineage>
        <taxon>Eukaryota</taxon>
        <taxon>Viridiplantae</taxon>
        <taxon>Streptophyta</taxon>
        <taxon>Embryophyta</taxon>
        <taxon>Tracheophyta</taxon>
        <taxon>Spermatophyta</taxon>
        <taxon>Magnoliopsida</taxon>
        <taxon>eudicotyledons</taxon>
        <taxon>Gunneridae</taxon>
        <taxon>Pentapetalae</taxon>
        <taxon>rosids</taxon>
        <taxon>fabids</taxon>
        <taxon>Malpighiales</taxon>
        <taxon>Rhizophoraceae</taxon>
        <taxon>Rhizophora</taxon>
    </lineage>
</organism>
<dbReference type="AlphaFoldDB" id="A0A2P2IYT6"/>